<gene>
    <name evidence="3" type="primary">gltC</name>
    <name evidence="3" type="ORF">GCM10007923_07670</name>
</gene>
<dbReference type="PANTHER" id="PTHR30293">
    <property type="entry name" value="TRANSCRIPTIONAL REGULATORY PROTEIN NAC-RELATED"/>
    <property type="match status" value="1"/>
</dbReference>
<organism evidence="3 4">
    <name type="scientific">Shinella yambaruensis</name>
    <dbReference type="NCBI Taxonomy" id="415996"/>
    <lineage>
        <taxon>Bacteria</taxon>
        <taxon>Pseudomonadati</taxon>
        <taxon>Pseudomonadota</taxon>
        <taxon>Alphaproteobacteria</taxon>
        <taxon>Hyphomicrobiales</taxon>
        <taxon>Rhizobiaceae</taxon>
        <taxon>Shinella</taxon>
    </lineage>
</organism>
<dbReference type="Proteomes" id="UP001156702">
    <property type="component" value="Unassembled WGS sequence"/>
</dbReference>
<evidence type="ECO:0000313" key="4">
    <source>
        <dbReference type="Proteomes" id="UP001156702"/>
    </source>
</evidence>
<name>A0ABQ5ZCG9_9HYPH</name>
<evidence type="ECO:0000256" key="1">
    <source>
        <dbReference type="ARBA" id="ARBA00023159"/>
    </source>
</evidence>
<dbReference type="Gene3D" id="3.40.190.290">
    <property type="match status" value="1"/>
</dbReference>
<evidence type="ECO:0000313" key="3">
    <source>
        <dbReference type="EMBL" id="GLR49562.1"/>
    </source>
</evidence>
<evidence type="ECO:0000259" key="2">
    <source>
        <dbReference type="Pfam" id="PF03466"/>
    </source>
</evidence>
<dbReference type="InterPro" id="IPR005119">
    <property type="entry name" value="LysR_subst-bd"/>
</dbReference>
<dbReference type="InterPro" id="IPR036388">
    <property type="entry name" value="WH-like_DNA-bd_sf"/>
</dbReference>
<reference evidence="4" key="1">
    <citation type="journal article" date="2019" name="Int. J. Syst. Evol. Microbiol.">
        <title>The Global Catalogue of Microorganisms (GCM) 10K type strain sequencing project: providing services to taxonomists for standard genome sequencing and annotation.</title>
        <authorList>
            <consortium name="The Broad Institute Genomics Platform"/>
            <consortium name="The Broad Institute Genome Sequencing Center for Infectious Disease"/>
            <person name="Wu L."/>
            <person name="Ma J."/>
        </authorList>
    </citation>
    <scope>NUCLEOTIDE SEQUENCE [LARGE SCALE GENOMIC DNA]</scope>
    <source>
        <strain evidence="4">NBRC 102122</strain>
    </source>
</reference>
<dbReference type="Gene3D" id="1.10.10.10">
    <property type="entry name" value="Winged helix-like DNA-binding domain superfamily/Winged helix DNA-binding domain"/>
    <property type="match status" value="1"/>
</dbReference>
<keyword evidence="4" id="KW-1185">Reference proteome</keyword>
<dbReference type="EMBL" id="BSOP01000005">
    <property type="protein sequence ID" value="GLR49562.1"/>
    <property type="molecule type" value="Genomic_DNA"/>
</dbReference>
<protein>
    <submittedName>
        <fullName evidence="3">HTH-type transcriptional regulator GltC</fullName>
    </submittedName>
</protein>
<dbReference type="Pfam" id="PF03466">
    <property type="entry name" value="LysR_substrate"/>
    <property type="match status" value="1"/>
</dbReference>
<sequence length="264" mass="29083">MGVRLLKRGRRGTAMTPAGEYFLVEARKLLAHVADVKKSIKSFAENEKEHLSIGLTGSLSAMLAGTLARKLSHLSESISVQLVEDMSHILRDRVAQGDLDFALAYNVADHKAIRKQPVLREAVFFITSPNSPFGEDKPITMPELTNATFVIPTEKGQIIQLLKEAMVEFDLPLNVAFQIESMDAIKGLITDGTACAVLPFGTVAREVKAGTLIARRIVNPPLTRTLFLLRPVTQFQTRAMHLAQTTIERSIASLAESFAFERID</sequence>
<dbReference type="PANTHER" id="PTHR30293:SF0">
    <property type="entry name" value="NITROGEN ASSIMILATION REGULATORY PROTEIN NAC"/>
    <property type="match status" value="1"/>
</dbReference>
<dbReference type="SUPFAM" id="SSF53850">
    <property type="entry name" value="Periplasmic binding protein-like II"/>
    <property type="match status" value="1"/>
</dbReference>
<keyword evidence="1" id="KW-0010">Activator</keyword>
<accession>A0ABQ5ZCG9</accession>
<proteinExistence type="predicted"/>
<comment type="caution">
    <text evidence="3">The sequence shown here is derived from an EMBL/GenBank/DDBJ whole genome shotgun (WGS) entry which is preliminary data.</text>
</comment>
<feature type="domain" description="LysR substrate-binding" evidence="2">
    <location>
        <begin position="46"/>
        <end position="241"/>
    </location>
</feature>